<dbReference type="InterPro" id="IPR042432">
    <property type="entry name" value="Coa1_fungi"/>
</dbReference>
<feature type="region of interest" description="Disordered" evidence="1">
    <location>
        <begin position="13"/>
        <end position="54"/>
    </location>
</feature>
<keyword evidence="2" id="KW-0812">Transmembrane</keyword>
<dbReference type="VEuPathDB" id="FungiDB:SMAC_06739"/>
<name>A0A8S8ZQ51_SORMA</name>
<evidence type="ECO:0000313" key="4">
    <source>
        <dbReference type="Proteomes" id="UP000433876"/>
    </source>
</evidence>
<comment type="caution">
    <text evidence="3">The sequence shown here is derived from an EMBL/GenBank/DDBJ whole genome shotgun (WGS) entry which is preliminary data.</text>
</comment>
<feature type="region of interest" description="Disordered" evidence="1">
    <location>
        <begin position="190"/>
        <end position="217"/>
    </location>
</feature>
<feature type="transmembrane region" description="Helical" evidence="2">
    <location>
        <begin position="70"/>
        <end position="87"/>
    </location>
</feature>
<gene>
    <name evidence="3" type="ORF">SMACR_06739</name>
</gene>
<dbReference type="GO" id="GO:0033617">
    <property type="term" value="P:mitochondrial respiratory chain complex IV assembly"/>
    <property type="evidence" value="ECO:0007669"/>
    <property type="project" value="InterPro"/>
</dbReference>
<proteinExistence type="predicted"/>
<evidence type="ECO:0000313" key="3">
    <source>
        <dbReference type="EMBL" id="KAA8631558.1"/>
    </source>
</evidence>
<evidence type="ECO:0000256" key="2">
    <source>
        <dbReference type="SAM" id="Phobius"/>
    </source>
</evidence>
<dbReference type="PANTHER" id="PTHR28523">
    <property type="entry name" value="CYTOCHROME C OXIDASE ASSEMBLY FACTOR 1"/>
    <property type="match status" value="1"/>
</dbReference>
<dbReference type="EMBL" id="NMPR01000074">
    <property type="protein sequence ID" value="KAA8631558.1"/>
    <property type="molecule type" value="Genomic_DNA"/>
</dbReference>
<keyword evidence="2" id="KW-0472">Membrane</keyword>
<keyword evidence="2" id="KW-1133">Transmembrane helix</keyword>
<dbReference type="Proteomes" id="UP000433876">
    <property type="component" value="Unassembled WGS sequence"/>
</dbReference>
<evidence type="ECO:0000256" key="1">
    <source>
        <dbReference type="SAM" id="MobiDB-lite"/>
    </source>
</evidence>
<organism evidence="3 4">
    <name type="scientific">Sordaria macrospora</name>
    <dbReference type="NCBI Taxonomy" id="5147"/>
    <lineage>
        <taxon>Eukaryota</taxon>
        <taxon>Fungi</taxon>
        <taxon>Dikarya</taxon>
        <taxon>Ascomycota</taxon>
        <taxon>Pezizomycotina</taxon>
        <taxon>Sordariomycetes</taxon>
        <taxon>Sordariomycetidae</taxon>
        <taxon>Sordariales</taxon>
        <taxon>Sordariaceae</taxon>
        <taxon>Sordaria</taxon>
    </lineage>
</organism>
<dbReference type="InterPro" id="IPR014807">
    <property type="entry name" value="Coa1"/>
</dbReference>
<sequence length="217" mass="24755">MISRITQRMALKRALARPSPCAKSSRAPQKTQRRSLTSAPRPGDGPLMERRADRELPDVQTSRFRWSRTFPIFFGIVAATSIAIFNYQKLSSPVVSSTLYALRTNQRAREYLGDEIYFKAQIPWISGEMNQLHGRIDIKFNVKGTKRTGVMRFASFRPTPRGMFETTEWSLETEDGKVIDLLEEGDPFRAINGRGPEPDLDDDAEDAKIRGFRQMPK</sequence>
<dbReference type="OMA" id="YQCLRRI"/>
<feature type="compositionally biased region" description="Polar residues" evidence="1">
    <location>
        <begin position="26"/>
        <end position="38"/>
    </location>
</feature>
<dbReference type="PANTHER" id="PTHR28523:SF1">
    <property type="entry name" value="CYTOCHROME C OXIDASE ASSEMBLY FACTOR 1"/>
    <property type="match status" value="1"/>
</dbReference>
<accession>A0A8S8ZQ51</accession>
<dbReference type="Pfam" id="PF08695">
    <property type="entry name" value="Coa1"/>
    <property type="match status" value="1"/>
</dbReference>
<dbReference type="AlphaFoldDB" id="A0A8S8ZQ51"/>
<protein>
    <submittedName>
        <fullName evidence="3">Uncharacterized protein</fullName>
    </submittedName>
</protein>
<reference evidence="3 4" key="1">
    <citation type="submission" date="2017-07" db="EMBL/GenBank/DDBJ databases">
        <title>Genome sequence of the Sordaria macrospora wild type strain R19027.</title>
        <authorList>
            <person name="Nowrousian M."/>
            <person name="Teichert I."/>
            <person name="Kueck U."/>
        </authorList>
    </citation>
    <scope>NUCLEOTIDE SEQUENCE [LARGE SCALE GENOMIC DNA]</scope>
    <source>
        <strain evidence="3 4">R19027</strain>
        <tissue evidence="3">Mycelium</tissue>
    </source>
</reference>
<dbReference type="GO" id="GO:0005743">
    <property type="term" value="C:mitochondrial inner membrane"/>
    <property type="evidence" value="ECO:0007669"/>
    <property type="project" value="TreeGrafter"/>
</dbReference>